<dbReference type="OrthoDB" id="125347at2759"/>
<dbReference type="PANTHER" id="PTHR38116:SF1">
    <property type="entry name" value="BZIP DOMAIN-CONTAINING PROTEIN"/>
    <property type="match status" value="1"/>
</dbReference>
<dbReference type="STRING" id="1073089.A0A1L9RRL9"/>
<evidence type="ECO:0008006" key="4">
    <source>
        <dbReference type="Google" id="ProtNLM"/>
    </source>
</evidence>
<accession>A0A1L9RRL9</accession>
<keyword evidence="3" id="KW-1185">Reference proteome</keyword>
<dbReference type="Pfam" id="PF11905">
    <property type="entry name" value="DUF3425"/>
    <property type="match status" value="1"/>
</dbReference>
<organism evidence="2 3">
    <name type="scientific">Aspergillus wentii DTO 134E9</name>
    <dbReference type="NCBI Taxonomy" id="1073089"/>
    <lineage>
        <taxon>Eukaryota</taxon>
        <taxon>Fungi</taxon>
        <taxon>Dikarya</taxon>
        <taxon>Ascomycota</taxon>
        <taxon>Pezizomycotina</taxon>
        <taxon>Eurotiomycetes</taxon>
        <taxon>Eurotiomycetidae</taxon>
        <taxon>Eurotiales</taxon>
        <taxon>Aspergillaceae</taxon>
        <taxon>Aspergillus</taxon>
        <taxon>Aspergillus subgen. Cremei</taxon>
    </lineage>
</organism>
<protein>
    <recommendedName>
        <fullName evidence="4">BZIP domain-containing protein</fullName>
    </recommendedName>
</protein>
<gene>
    <name evidence="2" type="ORF">ASPWEDRAFT_26949</name>
</gene>
<dbReference type="PANTHER" id="PTHR38116">
    <property type="entry name" value="CHROMOSOME 7, WHOLE GENOME SHOTGUN SEQUENCE"/>
    <property type="match status" value="1"/>
</dbReference>
<dbReference type="AlphaFoldDB" id="A0A1L9RRL9"/>
<dbReference type="CDD" id="cd14688">
    <property type="entry name" value="bZIP_YAP"/>
    <property type="match status" value="1"/>
</dbReference>
<reference evidence="3" key="1">
    <citation type="journal article" date="2017" name="Genome Biol.">
        <title>Comparative genomics reveals high biological diversity and specific adaptations in the industrially and medically important fungal genus Aspergillus.</title>
        <authorList>
            <person name="de Vries R.P."/>
            <person name="Riley R."/>
            <person name="Wiebenga A."/>
            <person name="Aguilar-Osorio G."/>
            <person name="Amillis S."/>
            <person name="Uchima C.A."/>
            <person name="Anderluh G."/>
            <person name="Asadollahi M."/>
            <person name="Askin M."/>
            <person name="Barry K."/>
            <person name="Battaglia E."/>
            <person name="Bayram O."/>
            <person name="Benocci T."/>
            <person name="Braus-Stromeyer S.A."/>
            <person name="Caldana C."/>
            <person name="Canovas D."/>
            <person name="Cerqueira G.C."/>
            <person name="Chen F."/>
            <person name="Chen W."/>
            <person name="Choi C."/>
            <person name="Clum A."/>
            <person name="Dos Santos R.A."/>
            <person name="Damasio A.R."/>
            <person name="Diallinas G."/>
            <person name="Emri T."/>
            <person name="Fekete E."/>
            <person name="Flipphi M."/>
            <person name="Freyberg S."/>
            <person name="Gallo A."/>
            <person name="Gournas C."/>
            <person name="Habgood R."/>
            <person name="Hainaut M."/>
            <person name="Harispe M.L."/>
            <person name="Henrissat B."/>
            <person name="Hilden K.S."/>
            <person name="Hope R."/>
            <person name="Hossain A."/>
            <person name="Karabika E."/>
            <person name="Karaffa L."/>
            <person name="Karanyi Z."/>
            <person name="Krasevec N."/>
            <person name="Kuo A."/>
            <person name="Kusch H."/>
            <person name="LaButti K."/>
            <person name="Lagendijk E.L."/>
            <person name="Lapidus A."/>
            <person name="Levasseur A."/>
            <person name="Lindquist E."/>
            <person name="Lipzen A."/>
            <person name="Logrieco A.F."/>
            <person name="MacCabe A."/>
            <person name="Maekelae M.R."/>
            <person name="Malavazi I."/>
            <person name="Melin P."/>
            <person name="Meyer V."/>
            <person name="Mielnichuk N."/>
            <person name="Miskei M."/>
            <person name="Molnar A.P."/>
            <person name="Mule G."/>
            <person name="Ngan C.Y."/>
            <person name="Orejas M."/>
            <person name="Orosz E."/>
            <person name="Ouedraogo J.P."/>
            <person name="Overkamp K.M."/>
            <person name="Park H.-S."/>
            <person name="Perrone G."/>
            <person name="Piumi F."/>
            <person name="Punt P.J."/>
            <person name="Ram A.F."/>
            <person name="Ramon A."/>
            <person name="Rauscher S."/>
            <person name="Record E."/>
            <person name="Riano-Pachon D.M."/>
            <person name="Robert V."/>
            <person name="Roehrig J."/>
            <person name="Ruller R."/>
            <person name="Salamov A."/>
            <person name="Salih N.S."/>
            <person name="Samson R.A."/>
            <person name="Sandor E."/>
            <person name="Sanguinetti M."/>
            <person name="Schuetze T."/>
            <person name="Sepcic K."/>
            <person name="Shelest E."/>
            <person name="Sherlock G."/>
            <person name="Sophianopoulou V."/>
            <person name="Squina F.M."/>
            <person name="Sun H."/>
            <person name="Susca A."/>
            <person name="Todd R.B."/>
            <person name="Tsang A."/>
            <person name="Unkles S.E."/>
            <person name="van de Wiele N."/>
            <person name="van Rossen-Uffink D."/>
            <person name="Oliveira J.V."/>
            <person name="Vesth T.C."/>
            <person name="Visser J."/>
            <person name="Yu J.-H."/>
            <person name="Zhou M."/>
            <person name="Andersen M.R."/>
            <person name="Archer D.B."/>
            <person name="Baker S.E."/>
            <person name="Benoit I."/>
            <person name="Brakhage A.A."/>
            <person name="Braus G.H."/>
            <person name="Fischer R."/>
            <person name="Frisvad J.C."/>
            <person name="Goldman G.H."/>
            <person name="Houbraken J."/>
            <person name="Oakley B."/>
            <person name="Pocsi I."/>
            <person name="Scazzocchio C."/>
            <person name="Seiboth B."/>
            <person name="vanKuyk P.A."/>
            <person name="Wortman J."/>
            <person name="Dyer P.S."/>
            <person name="Grigoriev I.V."/>
        </authorList>
    </citation>
    <scope>NUCLEOTIDE SEQUENCE [LARGE SCALE GENOMIC DNA]</scope>
    <source>
        <strain evidence="3">DTO 134E9</strain>
    </source>
</reference>
<dbReference type="VEuPathDB" id="FungiDB:ASPWEDRAFT_26949"/>
<evidence type="ECO:0000313" key="3">
    <source>
        <dbReference type="Proteomes" id="UP000184383"/>
    </source>
</evidence>
<feature type="region of interest" description="Disordered" evidence="1">
    <location>
        <begin position="62"/>
        <end position="91"/>
    </location>
</feature>
<name>A0A1L9RRL9_ASPWE</name>
<dbReference type="InterPro" id="IPR021833">
    <property type="entry name" value="DUF3425"/>
</dbReference>
<dbReference type="Proteomes" id="UP000184383">
    <property type="component" value="Unassembled WGS sequence"/>
</dbReference>
<feature type="compositionally biased region" description="Polar residues" evidence="1">
    <location>
        <begin position="66"/>
        <end position="75"/>
    </location>
</feature>
<evidence type="ECO:0000256" key="1">
    <source>
        <dbReference type="SAM" id="MobiDB-lite"/>
    </source>
</evidence>
<evidence type="ECO:0000313" key="2">
    <source>
        <dbReference type="EMBL" id="OJJ37581.1"/>
    </source>
</evidence>
<dbReference type="GeneID" id="63748775"/>
<feature type="compositionally biased region" description="Basic residues" evidence="1">
    <location>
        <begin position="21"/>
        <end position="37"/>
    </location>
</feature>
<proteinExistence type="predicted"/>
<dbReference type="RefSeq" id="XP_040691257.1">
    <property type="nucleotide sequence ID" value="XM_040832927.1"/>
</dbReference>
<feature type="region of interest" description="Disordered" evidence="1">
    <location>
        <begin position="1"/>
        <end position="44"/>
    </location>
</feature>
<dbReference type="EMBL" id="KV878211">
    <property type="protein sequence ID" value="OJJ37581.1"/>
    <property type="molecule type" value="Genomic_DNA"/>
</dbReference>
<sequence length="321" mass="36376">MVSTSALQLGRSGAGESERKERKRIQNRLNQRARRFRNREENAPVNSKARLYQVHRWRVEDGASHSHATQGWSSKPRSELRRNSEQSISEPAGPPALCISVLFSDQSLETRFPLPADQLLHLINYNVFRALYMNKAILGQVAMSLKPGHEVPETFHGANSVVFPEYSVILPLEEPVASSLPACLAPTESQMSLIHSTWIDLLPFPKMRENLINWGTCFDHAEFVKDLIGNLLDERNFYSPWFPQKSAGAGKLTLSNEEDDEVTATRNGLIIWGEPYKMESWEATPGFLKKWTWAVEGCEGLIVSSNRWRIMRGEDPMQLSA</sequence>